<keyword evidence="3" id="KW-1185">Reference proteome</keyword>
<name>A0AAF0US44_SOLVR</name>
<dbReference type="Proteomes" id="UP001234989">
    <property type="component" value="Chromosome 10"/>
</dbReference>
<feature type="compositionally biased region" description="Polar residues" evidence="1">
    <location>
        <begin position="114"/>
        <end position="124"/>
    </location>
</feature>
<gene>
    <name evidence="2" type="ORF">MTR67_043806</name>
</gene>
<accession>A0AAF0US44</accession>
<evidence type="ECO:0000313" key="3">
    <source>
        <dbReference type="Proteomes" id="UP001234989"/>
    </source>
</evidence>
<feature type="region of interest" description="Disordered" evidence="1">
    <location>
        <begin position="57"/>
        <end position="124"/>
    </location>
</feature>
<proteinExistence type="predicted"/>
<evidence type="ECO:0000256" key="1">
    <source>
        <dbReference type="SAM" id="MobiDB-lite"/>
    </source>
</evidence>
<feature type="compositionally biased region" description="Low complexity" evidence="1">
    <location>
        <begin position="80"/>
        <end position="91"/>
    </location>
</feature>
<dbReference type="AlphaFoldDB" id="A0AAF0US44"/>
<reference evidence="2" key="1">
    <citation type="submission" date="2023-08" db="EMBL/GenBank/DDBJ databases">
        <title>A de novo genome assembly of Solanum verrucosum Schlechtendal, a Mexican diploid species geographically isolated from the other diploid A-genome species in potato relatives.</title>
        <authorList>
            <person name="Hosaka K."/>
        </authorList>
    </citation>
    <scope>NUCLEOTIDE SEQUENCE</scope>
    <source>
        <tissue evidence="2">Young leaves</tissue>
    </source>
</reference>
<sequence length="281" mass="31071">MASSSKSLEKSATSILYDASLALVSVQSLPLRKESPTLYRSMVIRVAQQVRYGKHIASKSLSSKPKTSTKAKTKLPPKPASKIKSTKQFTSKSKKKQVASPVRSDSSLSDSDAGNLTQTTPSVSSPQLDRIIHFRQQSVLRGRVFTGFGGPEMAVLLTKLEVQGLSSFFLQGDTQRKLAKKEVIEFYINGKSDVLSFTSIVRNNPIHLVLADVTRILGIPSKGWGYYVKLEWPPLPNHTSVLSISLKFASKPNLTHHRGVDKNDMSPLHQLYFDVVHKIIL</sequence>
<evidence type="ECO:0000313" key="2">
    <source>
        <dbReference type="EMBL" id="WMV50421.1"/>
    </source>
</evidence>
<dbReference type="EMBL" id="CP133621">
    <property type="protein sequence ID" value="WMV50421.1"/>
    <property type="molecule type" value="Genomic_DNA"/>
</dbReference>
<organism evidence="2 3">
    <name type="scientific">Solanum verrucosum</name>
    <dbReference type="NCBI Taxonomy" id="315347"/>
    <lineage>
        <taxon>Eukaryota</taxon>
        <taxon>Viridiplantae</taxon>
        <taxon>Streptophyta</taxon>
        <taxon>Embryophyta</taxon>
        <taxon>Tracheophyta</taxon>
        <taxon>Spermatophyta</taxon>
        <taxon>Magnoliopsida</taxon>
        <taxon>eudicotyledons</taxon>
        <taxon>Gunneridae</taxon>
        <taxon>Pentapetalae</taxon>
        <taxon>asterids</taxon>
        <taxon>lamiids</taxon>
        <taxon>Solanales</taxon>
        <taxon>Solanaceae</taxon>
        <taxon>Solanoideae</taxon>
        <taxon>Solaneae</taxon>
        <taxon>Solanum</taxon>
    </lineage>
</organism>
<protein>
    <submittedName>
        <fullName evidence="2">Uncharacterized protein</fullName>
    </submittedName>
</protein>